<dbReference type="EC" id="6.1.1.1" evidence="1 8"/>
<dbReference type="InterPro" id="IPR002305">
    <property type="entry name" value="aa-tRNA-synth_Ic"/>
</dbReference>
<dbReference type="InterPro" id="IPR024088">
    <property type="entry name" value="Tyr-tRNA-ligase_bac-type"/>
</dbReference>
<sequence>MNKEAEEILSRGVGTFTDPDEVFKEKLLKKIRGEYSKDIIIKLGVDPSRPDIHLGHAVILRKLRQFQDLGCKVVFLVGDFTARIGDPSGRNKTRPEIEQAEVDRNAQTYISQVGKILRTEPHLFSWIRNSDWFTNITDLNLPDNYEINMDVAMEGKTAKIKIAPNSFVGKAVVFEQTRMQVRDLGLKDRISVITILNVLWSLRHITHSRLVGRDMFQERIRAGQELYMHEMLYPIFQGIDSFVLSQIYGSCDLEIGGTDQTFNMLMGRDIMRANKVEPQAVLSLEILPGLDGKEKMSKSLDNYVAITDAPAEMFGKIMSIPDGVITTYFKLATYTPLSEIGEMEKKLKETKHNPRDTKVRLAHEIVSIYHGEEMAGEAEKDFVETFSKGGVPRDIDTVKGAVGAKLSDILMAQGAVSSKTEWRRLVKEGAVNNLETGEKIKSPDETVSGSVTLKVGKHRFLRIKVS</sequence>
<protein>
    <recommendedName>
        <fullName evidence="1 8">Tyrosine--tRNA ligase</fullName>
        <ecNumber evidence="1 8">6.1.1.1</ecNumber>
    </recommendedName>
</protein>
<keyword evidence="4 9" id="KW-0067">ATP-binding</keyword>
<dbReference type="NCBIfam" id="TIGR00234">
    <property type="entry name" value="tyrS"/>
    <property type="match status" value="1"/>
</dbReference>
<dbReference type="Gene3D" id="3.10.290.10">
    <property type="entry name" value="RNA-binding S4 domain"/>
    <property type="match status" value="1"/>
</dbReference>
<evidence type="ECO:0000313" key="10">
    <source>
        <dbReference type="EMBL" id="OGZ31778.1"/>
    </source>
</evidence>
<dbReference type="GO" id="GO:0005829">
    <property type="term" value="C:cytosol"/>
    <property type="evidence" value="ECO:0007669"/>
    <property type="project" value="TreeGrafter"/>
</dbReference>
<comment type="similarity">
    <text evidence="9">Belongs to the class-I aminoacyl-tRNA synthetase family.</text>
</comment>
<evidence type="ECO:0000256" key="7">
    <source>
        <dbReference type="ARBA" id="ARBA00048248"/>
    </source>
</evidence>
<dbReference type="Proteomes" id="UP000178428">
    <property type="component" value="Unassembled WGS sequence"/>
</dbReference>
<evidence type="ECO:0000256" key="3">
    <source>
        <dbReference type="ARBA" id="ARBA00022741"/>
    </source>
</evidence>
<dbReference type="Pfam" id="PF00579">
    <property type="entry name" value="tRNA-synt_1b"/>
    <property type="match status" value="2"/>
</dbReference>
<evidence type="ECO:0000256" key="2">
    <source>
        <dbReference type="ARBA" id="ARBA00022598"/>
    </source>
</evidence>
<dbReference type="GO" id="GO:0006437">
    <property type="term" value="P:tyrosyl-tRNA aminoacylation"/>
    <property type="evidence" value="ECO:0007669"/>
    <property type="project" value="UniProtKB-UniRule"/>
</dbReference>
<dbReference type="InterPro" id="IPR002307">
    <property type="entry name" value="Tyr-tRNA-ligase"/>
</dbReference>
<evidence type="ECO:0000256" key="1">
    <source>
        <dbReference type="ARBA" id="ARBA00013160"/>
    </source>
</evidence>
<dbReference type="InterPro" id="IPR036986">
    <property type="entry name" value="S4_RNA-bd_sf"/>
</dbReference>
<accession>A0A1G2F2G0</accession>
<dbReference type="GO" id="GO:0003723">
    <property type="term" value="F:RNA binding"/>
    <property type="evidence" value="ECO:0007669"/>
    <property type="project" value="InterPro"/>
</dbReference>
<dbReference type="STRING" id="1801725.A3J00_03390"/>
<dbReference type="PANTHER" id="PTHR11766">
    <property type="entry name" value="TYROSYL-TRNA SYNTHETASE"/>
    <property type="match status" value="1"/>
</dbReference>
<keyword evidence="2 9" id="KW-0436">Ligase</keyword>
<gene>
    <name evidence="10" type="ORF">A3J00_03390</name>
</gene>
<organism evidence="10 11">
    <name type="scientific">Candidatus Niyogibacteria bacterium RIFCSPLOWO2_02_FULL_45_13</name>
    <dbReference type="NCBI Taxonomy" id="1801725"/>
    <lineage>
        <taxon>Bacteria</taxon>
        <taxon>Candidatus Niyogiibacteriota</taxon>
    </lineage>
</organism>
<evidence type="ECO:0000313" key="11">
    <source>
        <dbReference type="Proteomes" id="UP000178428"/>
    </source>
</evidence>
<dbReference type="InterPro" id="IPR014729">
    <property type="entry name" value="Rossmann-like_a/b/a_fold"/>
</dbReference>
<proteinExistence type="inferred from homology"/>
<dbReference type="GO" id="GO:0005524">
    <property type="term" value="F:ATP binding"/>
    <property type="evidence" value="ECO:0007669"/>
    <property type="project" value="UniProtKB-KW"/>
</dbReference>
<dbReference type="Gene3D" id="1.10.240.10">
    <property type="entry name" value="Tyrosyl-Transfer RNA Synthetase"/>
    <property type="match status" value="1"/>
</dbReference>
<comment type="catalytic activity">
    <reaction evidence="7">
        <text>tRNA(Tyr) + L-tyrosine + ATP = L-tyrosyl-tRNA(Tyr) + AMP + diphosphate + H(+)</text>
        <dbReference type="Rhea" id="RHEA:10220"/>
        <dbReference type="Rhea" id="RHEA-COMP:9706"/>
        <dbReference type="Rhea" id="RHEA-COMP:9707"/>
        <dbReference type="ChEBI" id="CHEBI:15378"/>
        <dbReference type="ChEBI" id="CHEBI:30616"/>
        <dbReference type="ChEBI" id="CHEBI:33019"/>
        <dbReference type="ChEBI" id="CHEBI:58315"/>
        <dbReference type="ChEBI" id="CHEBI:78442"/>
        <dbReference type="ChEBI" id="CHEBI:78536"/>
        <dbReference type="ChEBI" id="CHEBI:456215"/>
        <dbReference type="EC" id="6.1.1.1"/>
    </reaction>
</comment>
<evidence type="ECO:0000256" key="9">
    <source>
        <dbReference type="RuleBase" id="RU363036"/>
    </source>
</evidence>
<name>A0A1G2F2G0_9BACT</name>
<dbReference type="EMBL" id="MHMR01000001">
    <property type="protein sequence ID" value="OGZ31778.1"/>
    <property type="molecule type" value="Genomic_DNA"/>
</dbReference>
<dbReference type="SUPFAM" id="SSF55174">
    <property type="entry name" value="Alpha-L RNA-binding motif"/>
    <property type="match status" value="1"/>
</dbReference>
<keyword evidence="3 9" id="KW-0547">Nucleotide-binding</keyword>
<evidence type="ECO:0000256" key="8">
    <source>
        <dbReference type="NCBIfam" id="TIGR00234"/>
    </source>
</evidence>
<evidence type="ECO:0000256" key="4">
    <source>
        <dbReference type="ARBA" id="ARBA00022840"/>
    </source>
</evidence>
<evidence type="ECO:0000256" key="5">
    <source>
        <dbReference type="ARBA" id="ARBA00022917"/>
    </source>
</evidence>
<keyword evidence="6 9" id="KW-0030">Aminoacyl-tRNA synthetase</keyword>
<keyword evidence="5 9" id="KW-0648">Protein biosynthesis</keyword>
<dbReference type="Gene3D" id="3.40.50.620">
    <property type="entry name" value="HUPs"/>
    <property type="match status" value="2"/>
</dbReference>
<dbReference type="AlphaFoldDB" id="A0A1G2F2G0"/>
<dbReference type="SUPFAM" id="SSF52374">
    <property type="entry name" value="Nucleotidylyl transferase"/>
    <property type="match status" value="1"/>
</dbReference>
<comment type="caution">
    <text evidence="10">The sequence shown here is derived from an EMBL/GenBank/DDBJ whole genome shotgun (WGS) entry which is preliminary data.</text>
</comment>
<evidence type="ECO:0000256" key="6">
    <source>
        <dbReference type="ARBA" id="ARBA00023146"/>
    </source>
</evidence>
<dbReference type="PANTHER" id="PTHR11766:SF1">
    <property type="entry name" value="TYROSINE--TRNA LIGASE"/>
    <property type="match status" value="1"/>
</dbReference>
<dbReference type="GO" id="GO:0004831">
    <property type="term" value="F:tyrosine-tRNA ligase activity"/>
    <property type="evidence" value="ECO:0007669"/>
    <property type="project" value="UniProtKB-UniRule"/>
</dbReference>
<reference evidence="10 11" key="1">
    <citation type="journal article" date="2016" name="Nat. Commun.">
        <title>Thousands of microbial genomes shed light on interconnected biogeochemical processes in an aquifer system.</title>
        <authorList>
            <person name="Anantharaman K."/>
            <person name="Brown C.T."/>
            <person name="Hug L.A."/>
            <person name="Sharon I."/>
            <person name="Castelle C.J."/>
            <person name="Probst A.J."/>
            <person name="Thomas B.C."/>
            <person name="Singh A."/>
            <person name="Wilkins M.J."/>
            <person name="Karaoz U."/>
            <person name="Brodie E.L."/>
            <person name="Williams K.H."/>
            <person name="Hubbard S.S."/>
            <person name="Banfield J.F."/>
        </authorList>
    </citation>
    <scope>NUCLEOTIDE SEQUENCE [LARGE SCALE GENOMIC DNA]</scope>
</reference>